<feature type="region of interest" description="Disordered" evidence="1">
    <location>
        <begin position="1"/>
        <end position="44"/>
    </location>
</feature>
<sequence length="44" mass="4959">LNDDTVLADEEHTSGDDNLGTVSKVPSRKDWWKPHDDNERPATP</sequence>
<dbReference type="AlphaFoldDB" id="A0A699R8D9"/>
<comment type="caution">
    <text evidence="2">The sequence shown here is derived from an EMBL/GenBank/DDBJ whole genome shotgun (WGS) entry which is preliminary data.</text>
</comment>
<gene>
    <name evidence="2" type="ORF">Tci_853548</name>
</gene>
<evidence type="ECO:0000313" key="2">
    <source>
        <dbReference type="EMBL" id="GFC81578.1"/>
    </source>
</evidence>
<dbReference type="EMBL" id="BKCJ011080417">
    <property type="protein sequence ID" value="GFC81578.1"/>
    <property type="molecule type" value="Genomic_DNA"/>
</dbReference>
<feature type="compositionally biased region" description="Basic and acidic residues" evidence="1">
    <location>
        <begin position="27"/>
        <end position="44"/>
    </location>
</feature>
<evidence type="ECO:0000256" key="1">
    <source>
        <dbReference type="SAM" id="MobiDB-lite"/>
    </source>
</evidence>
<accession>A0A699R8D9</accession>
<feature type="non-terminal residue" evidence="2">
    <location>
        <position position="1"/>
    </location>
</feature>
<organism evidence="2">
    <name type="scientific">Tanacetum cinerariifolium</name>
    <name type="common">Dalmatian daisy</name>
    <name type="synonym">Chrysanthemum cinerariifolium</name>
    <dbReference type="NCBI Taxonomy" id="118510"/>
    <lineage>
        <taxon>Eukaryota</taxon>
        <taxon>Viridiplantae</taxon>
        <taxon>Streptophyta</taxon>
        <taxon>Embryophyta</taxon>
        <taxon>Tracheophyta</taxon>
        <taxon>Spermatophyta</taxon>
        <taxon>Magnoliopsida</taxon>
        <taxon>eudicotyledons</taxon>
        <taxon>Gunneridae</taxon>
        <taxon>Pentapetalae</taxon>
        <taxon>asterids</taxon>
        <taxon>campanulids</taxon>
        <taxon>Asterales</taxon>
        <taxon>Asteraceae</taxon>
        <taxon>Asteroideae</taxon>
        <taxon>Anthemideae</taxon>
        <taxon>Anthemidinae</taxon>
        <taxon>Tanacetum</taxon>
    </lineage>
</organism>
<protein>
    <submittedName>
        <fullName evidence="2">Uncharacterized protein</fullName>
    </submittedName>
</protein>
<reference evidence="2" key="1">
    <citation type="journal article" date="2019" name="Sci. Rep.">
        <title>Draft genome of Tanacetum cinerariifolium, the natural source of mosquito coil.</title>
        <authorList>
            <person name="Yamashiro T."/>
            <person name="Shiraishi A."/>
            <person name="Satake H."/>
            <person name="Nakayama K."/>
        </authorList>
    </citation>
    <scope>NUCLEOTIDE SEQUENCE</scope>
</reference>
<name>A0A699R8D9_TANCI</name>
<proteinExistence type="predicted"/>